<dbReference type="GeneID" id="112054780"/>
<dbReference type="RefSeq" id="XP_052742614.1">
    <property type="nucleotide sequence ID" value="XM_052886654.1"/>
</dbReference>
<dbReference type="SUPFAM" id="SSF49854">
    <property type="entry name" value="Spermadhesin, CUB domain"/>
    <property type="match status" value="1"/>
</dbReference>
<keyword evidence="2" id="KW-1133">Transmembrane helix</keyword>
<feature type="coiled-coil region" evidence="1">
    <location>
        <begin position="175"/>
        <end position="202"/>
    </location>
</feature>
<evidence type="ECO:0000256" key="1">
    <source>
        <dbReference type="SAM" id="Coils"/>
    </source>
</evidence>
<reference evidence="4" key="1">
    <citation type="submission" date="2025-05" db="UniProtKB">
        <authorList>
            <consortium name="RefSeq"/>
        </authorList>
    </citation>
    <scope>NUCLEOTIDE SEQUENCE [LARGE SCALE GENOMIC DNA]</scope>
</reference>
<keyword evidence="2" id="KW-0472">Membrane</keyword>
<keyword evidence="4" id="KW-1185">Reference proteome</keyword>
<sequence>MKTLWICVAFIATYGNLAVADDSEEEGLLYYDDSYEYNLDSNQYQGGETNEDTDNKPLNDFINVFRTTLADKQYDIQDYQVEDNRLSEDMYAAEDGHLNSNKNVGKQTEKEVTTATKLDDSKLHIGNSVETGDDNLNYDEKIFNDTKAILDDENGNDFEKTTFVELNTEKTSSLTEILEETRRLLNETLDKMEEENENADDDPLSYSFFPLESYEDVSNENLNITEEDSVDQAIKDFKNDLQKLQETWDKLNDFDASIFEWNDQDKISTNNITSSEESEEFENVLSDEDKKEEIKSVNEVIPEDSQLKTEINASHPILYLDDALPASESETTHSKEDKTTPTLTTQEIILADVLNNIQPVNRNFLLTEKESNSTAELTQTTPNVDNLSSAEVETLMSDFDSKNQIAEITQSDIAAATNIWLTVDSPTVITSPGFPNPYPTNIVTDWMITGNGVGIELNVTDLAINGHVGDYLLFKPGGLDVSGSNGLIFSYTLRNERRYRFLDVDKMFVRFDARRGPQILRGFSFSVRMVSPRPGMPEPEPEPTPVIPDPPETITINLGGVSLEGFLQIEEEFRQIVAKMAATYIANNDIDPGINTTLETTQITSRALCFHNWPKFEQCAEVRFGVALVYEDNQDSESEEREPRLNAADLTNMWEMYSQRNPYAEILRSLGITEYQVPNDRGILTVWLVIAGGVVISMAMLAFALWRFNCFDNYTRMPAFSDTDSVKEKRNLDLYPTPHQTLPPLYSETDYKWADAKYDDSTKVDVGGYTNKSYMREDPYDLDSDEDIVPVSARNTSFSPRDIYSV</sequence>
<feature type="transmembrane region" description="Helical" evidence="2">
    <location>
        <begin position="684"/>
        <end position="706"/>
    </location>
</feature>
<dbReference type="Gene3D" id="2.60.120.290">
    <property type="entry name" value="Spermadhesin, CUB domain"/>
    <property type="match status" value="1"/>
</dbReference>
<feature type="signal peptide" evidence="3">
    <location>
        <begin position="1"/>
        <end position="20"/>
    </location>
</feature>
<keyword evidence="1" id="KW-0175">Coiled coil</keyword>
<evidence type="ECO:0000256" key="2">
    <source>
        <dbReference type="SAM" id="Phobius"/>
    </source>
</evidence>
<organism evidence="4 5">
    <name type="scientific">Bicyclus anynana</name>
    <name type="common">Squinting bush brown butterfly</name>
    <dbReference type="NCBI Taxonomy" id="110368"/>
    <lineage>
        <taxon>Eukaryota</taxon>
        <taxon>Metazoa</taxon>
        <taxon>Ecdysozoa</taxon>
        <taxon>Arthropoda</taxon>
        <taxon>Hexapoda</taxon>
        <taxon>Insecta</taxon>
        <taxon>Pterygota</taxon>
        <taxon>Neoptera</taxon>
        <taxon>Endopterygota</taxon>
        <taxon>Lepidoptera</taxon>
        <taxon>Glossata</taxon>
        <taxon>Ditrysia</taxon>
        <taxon>Papilionoidea</taxon>
        <taxon>Nymphalidae</taxon>
        <taxon>Satyrinae</taxon>
        <taxon>Satyrini</taxon>
        <taxon>Mycalesina</taxon>
        <taxon>Bicyclus</taxon>
    </lineage>
</organism>
<evidence type="ECO:0000313" key="5">
    <source>
        <dbReference type="RefSeq" id="XP_052742614.1"/>
    </source>
</evidence>
<keyword evidence="2" id="KW-0812">Transmembrane</keyword>
<proteinExistence type="predicted"/>
<dbReference type="InterPro" id="IPR035914">
    <property type="entry name" value="Sperma_CUB_dom_sf"/>
</dbReference>
<feature type="chain" id="PRO_5046175966" evidence="3">
    <location>
        <begin position="21"/>
        <end position="806"/>
    </location>
</feature>
<gene>
    <name evidence="5" type="primary">LOC112054780</name>
</gene>
<evidence type="ECO:0000313" key="4">
    <source>
        <dbReference type="Proteomes" id="UP001652582"/>
    </source>
</evidence>
<protein>
    <submittedName>
        <fullName evidence="5">Uncharacterized protein LOC112054780 isoform X1</fullName>
    </submittedName>
</protein>
<name>A0ABM3LU84_BICAN</name>
<keyword evidence="3" id="KW-0732">Signal</keyword>
<dbReference type="Proteomes" id="UP001652582">
    <property type="component" value="Chromosome 2"/>
</dbReference>
<accession>A0ABM3LU84</accession>
<reference evidence="5" key="2">
    <citation type="submission" date="2025-08" db="UniProtKB">
        <authorList>
            <consortium name="RefSeq"/>
        </authorList>
    </citation>
    <scope>IDENTIFICATION</scope>
</reference>
<evidence type="ECO:0000256" key="3">
    <source>
        <dbReference type="SAM" id="SignalP"/>
    </source>
</evidence>